<dbReference type="Pfam" id="PF13189">
    <property type="entry name" value="Cytidylate_kin2"/>
    <property type="match status" value="1"/>
</dbReference>
<dbReference type="EMBL" id="JAGQHR010000274">
    <property type="protein sequence ID" value="MCA9727984.1"/>
    <property type="molecule type" value="Genomic_DNA"/>
</dbReference>
<protein>
    <submittedName>
        <fullName evidence="1">Cytidylate kinase family protein</fullName>
    </submittedName>
</protein>
<reference evidence="1" key="1">
    <citation type="submission" date="2020-04" db="EMBL/GenBank/DDBJ databases">
        <authorList>
            <person name="Zhang T."/>
        </authorList>
    </citation>
    <scope>NUCLEOTIDE SEQUENCE</scope>
    <source>
        <strain evidence="1">HKST-UBA01</strain>
    </source>
</reference>
<proteinExistence type="predicted"/>
<dbReference type="Proteomes" id="UP000697710">
    <property type="component" value="Unassembled WGS sequence"/>
</dbReference>
<organism evidence="1 2">
    <name type="scientific">Eiseniibacteriota bacterium</name>
    <dbReference type="NCBI Taxonomy" id="2212470"/>
    <lineage>
        <taxon>Bacteria</taxon>
        <taxon>Candidatus Eiseniibacteriota</taxon>
    </lineage>
</organism>
<evidence type="ECO:0000313" key="2">
    <source>
        <dbReference type="Proteomes" id="UP000697710"/>
    </source>
</evidence>
<sequence>VRLVGDRADRIARLADRLSSSRENATKLVDQTDRERVAYLKHHFGVDPRDPHHFDLVFNTSRVEIAWAIRVVERMIRGDES</sequence>
<comment type="caution">
    <text evidence="1">The sequence shown here is derived from an EMBL/GenBank/DDBJ whole genome shotgun (WGS) entry which is preliminary data.</text>
</comment>
<feature type="non-terminal residue" evidence="1">
    <location>
        <position position="1"/>
    </location>
</feature>
<keyword evidence="1" id="KW-0418">Kinase</keyword>
<dbReference type="AlphaFoldDB" id="A0A956LYL2"/>
<reference evidence="1" key="2">
    <citation type="journal article" date="2021" name="Microbiome">
        <title>Successional dynamics and alternative stable states in a saline activated sludge microbial community over 9 years.</title>
        <authorList>
            <person name="Wang Y."/>
            <person name="Ye J."/>
            <person name="Ju F."/>
            <person name="Liu L."/>
            <person name="Boyd J.A."/>
            <person name="Deng Y."/>
            <person name="Parks D.H."/>
            <person name="Jiang X."/>
            <person name="Yin X."/>
            <person name="Woodcroft B.J."/>
            <person name="Tyson G.W."/>
            <person name="Hugenholtz P."/>
            <person name="Polz M.F."/>
            <person name="Zhang T."/>
        </authorList>
    </citation>
    <scope>NUCLEOTIDE SEQUENCE</scope>
    <source>
        <strain evidence="1">HKST-UBA01</strain>
    </source>
</reference>
<dbReference type="GO" id="GO:0016301">
    <property type="term" value="F:kinase activity"/>
    <property type="evidence" value="ECO:0007669"/>
    <property type="project" value="UniProtKB-KW"/>
</dbReference>
<dbReference type="Gene3D" id="3.40.50.300">
    <property type="entry name" value="P-loop containing nucleotide triphosphate hydrolases"/>
    <property type="match status" value="1"/>
</dbReference>
<evidence type="ECO:0000313" key="1">
    <source>
        <dbReference type="EMBL" id="MCA9727984.1"/>
    </source>
</evidence>
<keyword evidence="1" id="KW-0808">Transferase</keyword>
<dbReference type="InterPro" id="IPR027417">
    <property type="entry name" value="P-loop_NTPase"/>
</dbReference>
<name>A0A956LYL2_UNCEI</name>
<accession>A0A956LYL2</accession>
<gene>
    <name evidence="1" type="ORF">KC729_09900</name>
</gene>